<comment type="caution">
    <text evidence="1">The sequence shown here is derived from an EMBL/GenBank/DDBJ whole genome shotgun (WGS) entry which is preliminary data.</text>
</comment>
<dbReference type="AlphaFoldDB" id="A0A0V0QJC6"/>
<sequence>MEIEPTDHQFEDLQYNQEQQYTYTQFDLKPNETLQDVQNALQLDQMVISTNQSVQIQKMWLFSCTKQMIKNITQQKDIKFILLGNRQDSQNELQILKKILNIIKISD</sequence>
<gene>
    <name evidence="1" type="ORF">PPERSA_04900</name>
</gene>
<dbReference type="EMBL" id="LDAU01000156">
    <property type="protein sequence ID" value="KRX02278.1"/>
    <property type="molecule type" value="Genomic_DNA"/>
</dbReference>
<organism evidence="1 2">
    <name type="scientific">Pseudocohnilembus persalinus</name>
    <name type="common">Ciliate</name>
    <dbReference type="NCBI Taxonomy" id="266149"/>
    <lineage>
        <taxon>Eukaryota</taxon>
        <taxon>Sar</taxon>
        <taxon>Alveolata</taxon>
        <taxon>Ciliophora</taxon>
        <taxon>Intramacronucleata</taxon>
        <taxon>Oligohymenophorea</taxon>
        <taxon>Scuticociliatia</taxon>
        <taxon>Philasterida</taxon>
        <taxon>Pseudocohnilembidae</taxon>
        <taxon>Pseudocohnilembus</taxon>
    </lineage>
</organism>
<reference evidence="1 2" key="1">
    <citation type="journal article" date="2015" name="Sci. Rep.">
        <title>Genome of the facultative scuticociliatosis pathogen Pseudocohnilembus persalinus provides insight into its virulence through horizontal gene transfer.</title>
        <authorList>
            <person name="Xiong J."/>
            <person name="Wang G."/>
            <person name="Cheng J."/>
            <person name="Tian M."/>
            <person name="Pan X."/>
            <person name="Warren A."/>
            <person name="Jiang C."/>
            <person name="Yuan D."/>
            <person name="Miao W."/>
        </authorList>
    </citation>
    <scope>NUCLEOTIDE SEQUENCE [LARGE SCALE GENOMIC DNA]</scope>
    <source>
        <strain evidence="1">36N120E</strain>
    </source>
</reference>
<dbReference type="Proteomes" id="UP000054937">
    <property type="component" value="Unassembled WGS sequence"/>
</dbReference>
<protein>
    <submittedName>
        <fullName evidence="1">Uncharacterized protein</fullName>
    </submittedName>
</protein>
<dbReference type="InParanoid" id="A0A0V0QJC6"/>
<evidence type="ECO:0000313" key="1">
    <source>
        <dbReference type="EMBL" id="KRX02278.1"/>
    </source>
</evidence>
<accession>A0A0V0QJC6</accession>
<keyword evidence="2" id="KW-1185">Reference proteome</keyword>
<evidence type="ECO:0000313" key="2">
    <source>
        <dbReference type="Proteomes" id="UP000054937"/>
    </source>
</evidence>
<proteinExistence type="predicted"/>
<name>A0A0V0QJC6_PSEPJ</name>